<dbReference type="Gene3D" id="2.40.50.100">
    <property type="match status" value="1"/>
</dbReference>
<evidence type="ECO:0000259" key="7">
    <source>
        <dbReference type="Pfam" id="PF25954"/>
    </source>
</evidence>
<feature type="domain" description="CusB-like beta-barrel" evidence="7">
    <location>
        <begin position="215"/>
        <end position="287"/>
    </location>
</feature>
<feature type="coiled-coil region" evidence="4">
    <location>
        <begin position="107"/>
        <end position="165"/>
    </location>
</feature>
<name>A0A7Z0TYZ9_9GAMM</name>
<sequence>MLRPALLLHRRARSACLLTVGLAMTMAGCTREAAAPEAPRPVLVTRPADMAARDQASFAGEIRAREESPLAFQVGGRLIRRLVDAGARVEQGQPLAEIEPADLRLQAQSAQAQLAAAEAEYARARTDRARYAQLVDQQLVSRSTMDAQDAAYRAAQAQVRAARAQADVAGNQAGYARLLAPRAGVIASRQAEAGEVVAAGQPIYTLAGDDGREVAIALPELGIERYRLGQPAQITLWSRPDVRLAGTIREIAAAADPQTRTYAARVALDADAGDVELGQSARVFLAPAGDDRALRVPLAAIQPGADGGKTVWVVDPGDGTLRRVPVETGPYGASTVPVRAGLDADALVVAAGGHLLREGQLVAPVDRDNRPVRVGSAAQGPVK</sequence>
<protein>
    <submittedName>
        <fullName evidence="9">Efflux RND transporter periplasmic adaptor subunit</fullName>
    </submittedName>
</protein>
<evidence type="ECO:0000256" key="1">
    <source>
        <dbReference type="ARBA" id="ARBA00004196"/>
    </source>
</evidence>
<dbReference type="Proteomes" id="UP000589896">
    <property type="component" value="Unassembled WGS sequence"/>
</dbReference>
<gene>
    <name evidence="9" type="ORF">H0E82_11680</name>
</gene>
<dbReference type="AlphaFoldDB" id="A0A7Z0TYZ9"/>
<dbReference type="InterPro" id="IPR058625">
    <property type="entry name" value="MdtA-like_BSH"/>
</dbReference>
<evidence type="ECO:0000259" key="8">
    <source>
        <dbReference type="Pfam" id="PF25967"/>
    </source>
</evidence>
<reference evidence="9 10" key="1">
    <citation type="submission" date="2020-07" db="EMBL/GenBank/DDBJ databases">
        <title>isolation of Luteimonas sp. SJ-16.</title>
        <authorList>
            <person name="Huang X.-X."/>
            <person name="Xu L."/>
            <person name="Sun J.-Q."/>
        </authorList>
    </citation>
    <scope>NUCLEOTIDE SEQUENCE [LARGE SCALE GENOMIC DNA]</scope>
    <source>
        <strain evidence="9 10">SJ-16</strain>
    </source>
</reference>
<dbReference type="EMBL" id="JACCJZ010000019">
    <property type="protein sequence ID" value="NYZ63410.1"/>
    <property type="molecule type" value="Genomic_DNA"/>
</dbReference>
<comment type="caution">
    <text evidence="9">The sequence shown here is derived from an EMBL/GenBank/DDBJ whole genome shotgun (WGS) entry which is preliminary data.</text>
</comment>
<dbReference type="PROSITE" id="PS51257">
    <property type="entry name" value="PROKAR_LIPOPROTEIN"/>
    <property type="match status" value="1"/>
</dbReference>
<evidence type="ECO:0000256" key="3">
    <source>
        <dbReference type="ARBA" id="ARBA00022448"/>
    </source>
</evidence>
<keyword evidence="3" id="KW-0813">Transport</keyword>
<dbReference type="Pfam" id="PF25876">
    <property type="entry name" value="HH_MFP_RND"/>
    <property type="match status" value="1"/>
</dbReference>
<dbReference type="Pfam" id="PF25967">
    <property type="entry name" value="RND-MFP_C"/>
    <property type="match status" value="1"/>
</dbReference>
<dbReference type="PANTHER" id="PTHR30469">
    <property type="entry name" value="MULTIDRUG RESISTANCE PROTEIN MDTA"/>
    <property type="match status" value="1"/>
</dbReference>
<evidence type="ECO:0000313" key="9">
    <source>
        <dbReference type="EMBL" id="NYZ63410.1"/>
    </source>
</evidence>
<dbReference type="InterPro" id="IPR058792">
    <property type="entry name" value="Beta-barrel_RND_2"/>
</dbReference>
<dbReference type="GO" id="GO:1990281">
    <property type="term" value="C:efflux pump complex"/>
    <property type="evidence" value="ECO:0007669"/>
    <property type="project" value="TreeGrafter"/>
</dbReference>
<feature type="domain" description="Multidrug resistance protein MdtA-like C-terminal permuted SH3" evidence="8">
    <location>
        <begin position="293"/>
        <end position="352"/>
    </location>
</feature>
<dbReference type="Gene3D" id="1.10.287.470">
    <property type="entry name" value="Helix hairpin bin"/>
    <property type="match status" value="1"/>
</dbReference>
<feature type="domain" description="Multidrug resistance protein MdtA-like alpha-helical hairpin" evidence="5">
    <location>
        <begin position="107"/>
        <end position="171"/>
    </location>
</feature>
<evidence type="ECO:0000313" key="10">
    <source>
        <dbReference type="Proteomes" id="UP000589896"/>
    </source>
</evidence>
<dbReference type="InterPro" id="IPR058624">
    <property type="entry name" value="MdtA-like_HH"/>
</dbReference>
<dbReference type="NCBIfam" id="TIGR01730">
    <property type="entry name" value="RND_mfp"/>
    <property type="match status" value="1"/>
</dbReference>
<evidence type="ECO:0000259" key="6">
    <source>
        <dbReference type="Pfam" id="PF25917"/>
    </source>
</evidence>
<dbReference type="InterPro" id="IPR058627">
    <property type="entry name" value="MdtA-like_C"/>
</dbReference>
<evidence type="ECO:0000259" key="5">
    <source>
        <dbReference type="Pfam" id="PF25876"/>
    </source>
</evidence>
<dbReference type="Gene3D" id="2.40.30.170">
    <property type="match status" value="1"/>
</dbReference>
<dbReference type="GO" id="GO:0015562">
    <property type="term" value="F:efflux transmembrane transporter activity"/>
    <property type="evidence" value="ECO:0007669"/>
    <property type="project" value="TreeGrafter"/>
</dbReference>
<dbReference type="PANTHER" id="PTHR30469:SF15">
    <property type="entry name" value="HLYD FAMILY OF SECRETION PROTEINS"/>
    <property type="match status" value="1"/>
</dbReference>
<accession>A0A7Z0TYZ9</accession>
<keyword evidence="10" id="KW-1185">Reference proteome</keyword>
<evidence type="ECO:0000256" key="4">
    <source>
        <dbReference type="SAM" id="Coils"/>
    </source>
</evidence>
<proteinExistence type="inferred from homology"/>
<evidence type="ECO:0000256" key="2">
    <source>
        <dbReference type="ARBA" id="ARBA00009477"/>
    </source>
</evidence>
<dbReference type="Pfam" id="PF25917">
    <property type="entry name" value="BSH_RND"/>
    <property type="match status" value="1"/>
</dbReference>
<keyword evidence="4" id="KW-0175">Coiled coil</keyword>
<dbReference type="Pfam" id="PF25954">
    <property type="entry name" value="Beta-barrel_RND_2"/>
    <property type="match status" value="1"/>
</dbReference>
<feature type="domain" description="Multidrug resistance protein MdtA-like barrel-sandwich hybrid" evidence="6">
    <location>
        <begin position="73"/>
        <end position="202"/>
    </location>
</feature>
<comment type="subcellular location">
    <subcellularLocation>
        <location evidence="1">Cell envelope</location>
    </subcellularLocation>
</comment>
<dbReference type="SUPFAM" id="SSF111369">
    <property type="entry name" value="HlyD-like secretion proteins"/>
    <property type="match status" value="1"/>
</dbReference>
<dbReference type="InterPro" id="IPR006143">
    <property type="entry name" value="RND_pump_MFP"/>
</dbReference>
<comment type="similarity">
    <text evidence="2">Belongs to the membrane fusion protein (MFP) (TC 8.A.1) family.</text>
</comment>
<organism evidence="9 10">
    <name type="scientific">Luteimonas deserti</name>
    <dbReference type="NCBI Taxonomy" id="2752306"/>
    <lineage>
        <taxon>Bacteria</taxon>
        <taxon>Pseudomonadati</taxon>
        <taxon>Pseudomonadota</taxon>
        <taxon>Gammaproteobacteria</taxon>
        <taxon>Lysobacterales</taxon>
        <taxon>Lysobacteraceae</taxon>
        <taxon>Luteimonas</taxon>
    </lineage>
</organism>
<dbReference type="Gene3D" id="2.40.420.20">
    <property type="match status" value="1"/>
</dbReference>